<gene>
    <name evidence="4" type="ORF">LX15_003613</name>
</gene>
<protein>
    <submittedName>
        <fullName evidence="4">GDSL-like Lipase/Acylhydrolase family protein</fullName>
    </submittedName>
</protein>
<evidence type="ECO:0000259" key="3">
    <source>
        <dbReference type="SMART" id="SM00458"/>
    </source>
</evidence>
<dbReference type="Pfam" id="PF00652">
    <property type="entry name" value="Ricin_B_lectin"/>
    <property type="match status" value="1"/>
</dbReference>
<dbReference type="Pfam" id="PF13472">
    <property type="entry name" value="Lipase_GDSL_2"/>
    <property type="match status" value="1"/>
</dbReference>
<dbReference type="InterPro" id="IPR035992">
    <property type="entry name" value="Ricin_B-like_lectins"/>
</dbReference>
<dbReference type="PROSITE" id="PS50231">
    <property type="entry name" value="RICIN_B_LECTIN"/>
    <property type="match status" value="1"/>
</dbReference>
<evidence type="ECO:0000313" key="4">
    <source>
        <dbReference type="EMBL" id="MCP2259904.1"/>
    </source>
</evidence>
<proteinExistence type="predicted"/>
<dbReference type="RefSeq" id="WP_253670785.1">
    <property type="nucleotide sequence ID" value="NZ_JAMTCP010000021.1"/>
</dbReference>
<comment type="caution">
    <text evidence="4">The sequence shown here is derived from an EMBL/GenBank/DDBJ whole genome shotgun (WGS) entry which is preliminary data.</text>
</comment>
<evidence type="ECO:0000256" key="2">
    <source>
        <dbReference type="SAM" id="SignalP"/>
    </source>
</evidence>
<feature type="domain" description="Ricin B lectin" evidence="3">
    <location>
        <begin position="388"/>
        <end position="516"/>
    </location>
</feature>
<reference evidence="4 5" key="1">
    <citation type="submission" date="2022-06" db="EMBL/GenBank/DDBJ databases">
        <title>Genomic Encyclopedia of Archaeal and Bacterial Type Strains, Phase II (KMG-II): from individual species to whole genera.</title>
        <authorList>
            <person name="Goeker M."/>
        </authorList>
    </citation>
    <scope>NUCLEOTIDE SEQUENCE [LARGE SCALE GENOMIC DNA]</scope>
    <source>
        <strain evidence="4 5">DSM 40477</strain>
    </source>
</reference>
<dbReference type="CDD" id="cd00161">
    <property type="entry name" value="beta-trefoil_Ricin-like"/>
    <property type="match status" value="1"/>
</dbReference>
<name>A0ABT1HWM6_STRSD</name>
<keyword evidence="5" id="KW-1185">Reference proteome</keyword>
<dbReference type="InterPro" id="IPR036514">
    <property type="entry name" value="SGNH_hydro_sf"/>
</dbReference>
<evidence type="ECO:0000256" key="1">
    <source>
        <dbReference type="SAM" id="MobiDB-lite"/>
    </source>
</evidence>
<feature type="compositionally biased region" description="Pro residues" evidence="1">
    <location>
        <begin position="28"/>
        <end position="39"/>
    </location>
</feature>
<dbReference type="InterPro" id="IPR000772">
    <property type="entry name" value="Ricin_B_lectin"/>
</dbReference>
<dbReference type="Gene3D" id="3.40.50.1110">
    <property type="entry name" value="SGNH hydrolase"/>
    <property type="match status" value="1"/>
</dbReference>
<dbReference type="InterPro" id="IPR006311">
    <property type="entry name" value="TAT_signal"/>
</dbReference>
<feature type="region of interest" description="Disordered" evidence="1">
    <location>
        <begin position="23"/>
        <end position="51"/>
    </location>
</feature>
<accession>A0ABT1HWM6</accession>
<dbReference type="SMART" id="SM00458">
    <property type="entry name" value="RICIN"/>
    <property type="match status" value="1"/>
</dbReference>
<dbReference type="InterPro" id="IPR013830">
    <property type="entry name" value="SGNH_hydro"/>
</dbReference>
<dbReference type="EMBL" id="JAMTCP010000021">
    <property type="protein sequence ID" value="MCP2259904.1"/>
    <property type="molecule type" value="Genomic_DNA"/>
</dbReference>
<dbReference type="PROSITE" id="PS51318">
    <property type="entry name" value="TAT"/>
    <property type="match status" value="1"/>
</dbReference>
<dbReference type="Proteomes" id="UP001205311">
    <property type="component" value="Unassembled WGS sequence"/>
</dbReference>
<dbReference type="Gene3D" id="2.80.10.50">
    <property type="match status" value="2"/>
</dbReference>
<sequence length="535" mass="57983">MPDRSRRWLRAALALTALTASTLSLAGPPSPADAAPPPASAAAGTRAIPPLPDDLEQIRRAEAVRLYGSPEIRPADQRRTAITTLGDSEISGEGVGNYEPGTHGPDNWCDRSLDAAVHRTGIPVDLTLNLACSGGRSANLVYRSDEHQYDDLNQGDNLAIKARNTRLKLVWIVISANDYGGVEFGPVISDCVKRRVLFQGNCWPEYTDGWQRRVDGSQAGAEQAVRSVRQTMRDAGYADGDYQLVLMSYPTPTGPDVEDNPDFPGWYGGGCLAYLKDMAFARNKAVPLFAQAVRRAAENTGARFLDASRLFDGHEVCSDNTWARGLTIENGNLLDPHALQQSFHPNERGHGAFASCMAAFYRNPQWTKATCVDPASTGSTTLIPGLLEFRQLRNPATGLCADAEGYNARNGTAVLAWTCHGGRNQAFWYDAQRRSVHSELTHDRCLDVPNQNLVPGQRVQLWNCNGSAAQTWTTDGGRLRPTADTTLCLATGGTAKGAPLVLARCDGGAAQQWASEVRTTLSGYGHDDWIPSRAY</sequence>
<feature type="chain" id="PRO_5046820636" evidence="2">
    <location>
        <begin position="27"/>
        <end position="535"/>
    </location>
</feature>
<dbReference type="PANTHER" id="PTHR37981:SF1">
    <property type="entry name" value="SGNH HYDROLASE-TYPE ESTERASE DOMAIN-CONTAINING PROTEIN"/>
    <property type="match status" value="1"/>
</dbReference>
<evidence type="ECO:0000313" key="5">
    <source>
        <dbReference type="Proteomes" id="UP001205311"/>
    </source>
</evidence>
<dbReference type="SUPFAM" id="SSF50370">
    <property type="entry name" value="Ricin B-like lectins"/>
    <property type="match status" value="1"/>
</dbReference>
<keyword evidence="2" id="KW-0732">Signal</keyword>
<organism evidence="4 5">
    <name type="scientific">Streptoalloteichus tenebrarius (strain ATCC 17920 / DSM 40477 / JCM 4838 / CBS 697.72 / NBRC 16177 / NCIMB 11028 / NRRL B-12390 / A12253. 1 / ISP 5477)</name>
    <name type="common">Streptomyces tenebrarius</name>
    <dbReference type="NCBI Taxonomy" id="1933"/>
    <lineage>
        <taxon>Bacteria</taxon>
        <taxon>Bacillati</taxon>
        <taxon>Actinomycetota</taxon>
        <taxon>Actinomycetes</taxon>
        <taxon>Pseudonocardiales</taxon>
        <taxon>Pseudonocardiaceae</taxon>
        <taxon>Streptoalloteichus</taxon>
    </lineage>
</organism>
<feature type="signal peptide" evidence="2">
    <location>
        <begin position="1"/>
        <end position="26"/>
    </location>
</feature>
<dbReference type="SUPFAM" id="SSF52266">
    <property type="entry name" value="SGNH hydrolase"/>
    <property type="match status" value="1"/>
</dbReference>
<dbReference type="InterPro" id="IPR037460">
    <property type="entry name" value="SEST-like"/>
</dbReference>
<dbReference type="PANTHER" id="PTHR37981">
    <property type="entry name" value="LIPASE 2"/>
    <property type="match status" value="1"/>
</dbReference>